<sequence length="100" mass="11807">MTLQDDSDHRPLAGGNAERWEYLEKRRETPRQIVAIWAVRVCVAAVLLMIADWLFGPIAWIWWLLPIYAVISLALSFVMLRLQNRQLDRIQRLFDEDDAR</sequence>
<proteinExistence type="predicted"/>
<keyword evidence="1" id="KW-0472">Membrane</keyword>
<feature type="transmembrane region" description="Helical" evidence="1">
    <location>
        <begin position="60"/>
        <end position="82"/>
    </location>
</feature>
<evidence type="ECO:0000313" key="3">
    <source>
        <dbReference type="Proteomes" id="UP000315344"/>
    </source>
</evidence>
<name>A0A533IDP9_PARDE</name>
<dbReference type="AlphaFoldDB" id="A0A533IDP9"/>
<evidence type="ECO:0000313" key="2">
    <source>
        <dbReference type="EMBL" id="TKW68744.1"/>
    </source>
</evidence>
<protein>
    <submittedName>
        <fullName evidence="2">Uncharacterized protein</fullName>
    </submittedName>
</protein>
<keyword evidence="1" id="KW-0812">Transmembrane</keyword>
<keyword evidence="1" id="KW-1133">Transmembrane helix</keyword>
<dbReference type="Proteomes" id="UP000315344">
    <property type="component" value="Unassembled WGS sequence"/>
</dbReference>
<feature type="transmembrane region" description="Helical" evidence="1">
    <location>
        <begin position="33"/>
        <end position="54"/>
    </location>
</feature>
<evidence type="ECO:0000256" key="1">
    <source>
        <dbReference type="SAM" id="Phobius"/>
    </source>
</evidence>
<accession>A0A533IDP9</accession>
<comment type="caution">
    <text evidence="2">The sequence shown here is derived from an EMBL/GenBank/DDBJ whole genome shotgun (WGS) entry which is preliminary data.</text>
</comment>
<organism evidence="2 3">
    <name type="scientific">Paracoccus denitrificans</name>
    <dbReference type="NCBI Taxonomy" id="266"/>
    <lineage>
        <taxon>Bacteria</taxon>
        <taxon>Pseudomonadati</taxon>
        <taxon>Pseudomonadota</taxon>
        <taxon>Alphaproteobacteria</taxon>
        <taxon>Rhodobacterales</taxon>
        <taxon>Paracoccaceae</taxon>
        <taxon>Paracoccus</taxon>
    </lineage>
</organism>
<gene>
    <name evidence="2" type="ORF">DI616_01765</name>
</gene>
<reference evidence="2 3" key="1">
    <citation type="journal article" date="2017" name="Nat. Commun.">
        <title>In situ click chemistry generation of cyclooxygenase-2 inhibitors.</title>
        <authorList>
            <person name="Bhardwaj A."/>
            <person name="Kaur J."/>
            <person name="Wuest M."/>
            <person name="Wuest F."/>
        </authorList>
    </citation>
    <scope>NUCLEOTIDE SEQUENCE [LARGE SCALE GENOMIC DNA]</scope>
    <source>
        <strain evidence="2">S2_012_000_R3_94</strain>
    </source>
</reference>
<dbReference type="EMBL" id="VAFL01000001">
    <property type="protein sequence ID" value="TKW68744.1"/>
    <property type="molecule type" value="Genomic_DNA"/>
</dbReference>